<name>A0A9W3YKE1_BACTU</name>
<dbReference type="InterPro" id="IPR036388">
    <property type="entry name" value="WH-like_DNA-bd_sf"/>
</dbReference>
<dbReference type="Pfam" id="PF05043">
    <property type="entry name" value="Mga"/>
    <property type="match status" value="1"/>
</dbReference>
<keyword evidence="1" id="KW-0805">Transcription regulation</keyword>
<evidence type="ECO:0000313" key="5">
    <source>
        <dbReference type="EMBL" id="AYF84873.1"/>
    </source>
</evidence>
<dbReference type="InterPro" id="IPR007737">
    <property type="entry name" value="Mga_HTH"/>
</dbReference>
<evidence type="ECO:0000256" key="2">
    <source>
        <dbReference type="ARBA" id="ARBA00023163"/>
    </source>
</evidence>
<organism evidence="5 6">
    <name type="scientific">Bacillus thuringiensis</name>
    <dbReference type="NCBI Taxonomy" id="1428"/>
    <lineage>
        <taxon>Bacteria</taxon>
        <taxon>Bacillati</taxon>
        <taxon>Bacillota</taxon>
        <taxon>Bacilli</taxon>
        <taxon>Bacillales</taxon>
        <taxon>Bacillaceae</taxon>
        <taxon>Bacillus</taxon>
        <taxon>Bacillus cereus group</taxon>
    </lineage>
</organism>
<dbReference type="PANTHER" id="PTHR30185">
    <property type="entry name" value="CRYPTIC BETA-GLUCOSIDE BGL OPERON ANTITERMINATOR"/>
    <property type="match status" value="1"/>
</dbReference>
<dbReference type="PANTHER" id="PTHR30185:SF18">
    <property type="entry name" value="TRANSCRIPTIONAL REGULATOR MTLR"/>
    <property type="match status" value="1"/>
</dbReference>
<dbReference type="EMBL" id="CP032609">
    <property type="protein sequence ID" value="AYF84873.1"/>
    <property type="molecule type" value="Genomic_DNA"/>
</dbReference>
<evidence type="ECO:0000256" key="1">
    <source>
        <dbReference type="ARBA" id="ARBA00023015"/>
    </source>
</evidence>
<dbReference type="Gene3D" id="1.10.10.10">
    <property type="entry name" value="Winged helix-like DNA-binding domain superfamily/Winged helix DNA-binding domain"/>
    <property type="match status" value="1"/>
</dbReference>
<dbReference type="Gene3D" id="3.40.50.2300">
    <property type="match status" value="1"/>
</dbReference>
<geneLocation type="plasmid" evidence="5 6">
    <name>p.2</name>
</geneLocation>
<keyword evidence="2" id="KW-0804">Transcription</keyword>
<dbReference type="Pfam" id="PF08280">
    <property type="entry name" value="HTH_Mga"/>
    <property type="match status" value="1"/>
</dbReference>
<dbReference type="InterPro" id="IPR013199">
    <property type="entry name" value="HTH_Mga_DNA-bd_dom"/>
</dbReference>
<protein>
    <submittedName>
        <fullName evidence="5">HTH domain-containing protein</fullName>
    </submittedName>
</protein>
<proteinExistence type="predicted"/>
<dbReference type="Proteomes" id="UP000269847">
    <property type="component" value="Plasmid p.2"/>
</dbReference>
<accession>A0A9W3YKE1</accession>
<dbReference type="AlphaFoldDB" id="A0A9W3YKE1"/>
<gene>
    <name evidence="5" type="ORF">D7J84_27960</name>
</gene>
<reference evidence="5 6" key="1">
    <citation type="submission" date="2018-09" db="EMBL/GenBank/DDBJ databases">
        <title>Complete genome of Bacillus thuringiensis strain QZL38.</title>
        <authorList>
            <person name="Song F."/>
        </authorList>
    </citation>
    <scope>NUCLEOTIDE SEQUENCE [LARGE SCALE GENOMIC DNA]</scope>
    <source>
        <strain evidence="5 6">QZL38</strain>
        <plasmid evidence="5 6">p.2</plasmid>
    </source>
</reference>
<evidence type="ECO:0000313" key="6">
    <source>
        <dbReference type="Proteomes" id="UP000269847"/>
    </source>
</evidence>
<sequence length="472" mass="56237">MEKMILHLIQDKSTIRKLHILEALIDSNEIMSSKVLAQKLQCTSRTIMNDISQLKLILPENWNLISIKSKGYLLKRGVGVDVSHIITSNLINSELYKIILGIFNHKYYSLEKWSQLLYLDKLTLKKILKNFKNILYHFVLDFNFRTIQLVGQELNIRYFYIVFFYSIQKYKKIFNLPSNLQRKIEHITKVYDIEIDYNLLTIIIYVFINRITHKHFISENLDFEYIFSNNKMKCISAVISELECYFNINLSKKEVNFFKLSFFLISKGKKDEKVNITNYYKTKEKTYDKFLSVFNMISHKLNMGFKTKEKVKNEIFFTLHIINIFNSYNISIGEFWSEFETVPQEFLEGYNIIYPLISSWNKEINQNRLTKNEIYYMTYNILFILNSNYAKKGLLLLSGPTSLKNFIYYKLNKELGDILTLQQKTDYTNKYDFILTNYQITNSQIPIIQISSKTIQQDMCYIKKIISPYNKE</sequence>
<dbReference type="InterPro" id="IPR050661">
    <property type="entry name" value="BglG_antiterminators"/>
</dbReference>
<feature type="domain" description="Mga helix-turn-helix" evidence="3">
    <location>
        <begin position="81"/>
        <end position="164"/>
    </location>
</feature>
<dbReference type="RefSeq" id="WP_061885064.1">
    <property type="nucleotide sequence ID" value="NZ_CP014284.1"/>
</dbReference>
<keyword evidence="5" id="KW-0614">Plasmid</keyword>
<evidence type="ECO:0000259" key="3">
    <source>
        <dbReference type="Pfam" id="PF05043"/>
    </source>
</evidence>
<feature type="domain" description="M protein trans-acting positive regulator (MGA) HTH" evidence="4">
    <location>
        <begin position="13"/>
        <end position="70"/>
    </location>
</feature>
<evidence type="ECO:0000259" key="4">
    <source>
        <dbReference type="Pfam" id="PF08280"/>
    </source>
</evidence>